<feature type="active site" description="Proton acceptor" evidence="1">
    <location>
        <position position="28"/>
    </location>
</feature>
<dbReference type="AlphaFoldDB" id="A0A1F5KFL8"/>
<gene>
    <name evidence="2" type="ORF">A3D25_03420</name>
</gene>
<reference evidence="2 3" key="1">
    <citation type="journal article" date="2016" name="Nat. Commun.">
        <title>Thousands of microbial genomes shed light on interconnected biogeochemical processes in an aquifer system.</title>
        <authorList>
            <person name="Anantharaman K."/>
            <person name="Brown C.T."/>
            <person name="Hug L.A."/>
            <person name="Sharon I."/>
            <person name="Castelle C.J."/>
            <person name="Probst A.J."/>
            <person name="Thomas B.C."/>
            <person name="Singh A."/>
            <person name="Wilkins M.J."/>
            <person name="Karaoz U."/>
            <person name="Brodie E.L."/>
            <person name="Williams K.H."/>
            <person name="Hubbard S.S."/>
            <person name="Banfield J.F."/>
        </authorList>
    </citation>
    <scope>NUCLEOTIDE SEQUENCE [LARGE SCALE GENOMIC DNA]</scope>
</reference>
<organism evidence="2 3">
    <name type="scientific">Candidatus Daviesbacteria bacterium RIFCSPHIGHO2_02_FULL_43_12</name>
    <dbReference type="NCBI Taxonomy" id="1797776"/>
    <lineage>
        <taxon>Bacteria</taxon>
        <taxon>Candidatus Daviesiibacteriota</taxon>
    </lineage>
</organism>
<dbReference type="SUPFAM" id="SSF55154">
    <property type="entry name" value="CYTH-like phosphatases"/>
    <property type="match status" value="1"/>
</dbReference>
<evidence type="ECO:0000313" key="3">
    <source>
        <dbReference type="Proteomes" id="UP000177328"/>
    </source>
</evidence>
<evidence type="ECO:0000313" key="2">
    <source>
        <dbReference type="EMBL" id="OGE39752.1"/>
    </source>
</evidence>
<evidence type="ECO:0000256" key="1">
    <source>
        <dbReference type="PIRSR" id="PIRSR016487-1"/>
    </source>
</evidence>
<dbReference type="PIRSF" id="PIRSF016487">
    <property type="entry name" value="CYTH_UCP016487"/>
    <property type="match status" value="1"/>
</dbReference>
<proteinExistence type="predicted"/>
<dbReference type="Proteomes" id="UP000177328">
    <property type="component" value="Unassembled WGS sequence"/>
</dbReference>
<comment type="caution">
    <text evidence="2">The sequence shown here is derived from an EMBL/GenBank/DDBJ whole genome shotgun (WGS) entry which is preliminary data.</text>
</comment>
<accession>A0A1F5KFL8</accession>
<protein>
    <recommendedName>
        <fullName evidence="4">CYTH domain-containing protein</fullName>
    </recommendedName>
</protein>
<dbReference type="EMBL" id="MFDD01000015">
    <property type="protein sequence ID" value="OGE39752.1"/>
    <property type="molecule type" value="Genomic_DNA"/>
</dbReference>
<sequence>MDEIERKFLIKKLPDLSDQTPILYERYYLRRGDDVEDRIQLKGGKYEREILESVSSLARKKHKTTLTKGEFESLKQQASEVIIREGYQIKDIPNGTIKIYHGRFEGLIRAEVEFPSEEKAQAFKAPDWFGKEISDTPLSRDSRLLDLSDEDFKKLLSKNFQ</sequence>
<name>A0A1F5KFL8_9BACT</name>
<dbReference type="InterPro" id="IPR033469">
    <property type="entry name" value="CYTH-like_dom_sf"/>
</dbReference>
<dbReference type="InterPro" id="IPR012042">
    <property type="entry name" value="NeuTTM/CthTTM-like"/>
</dbReference>
<dbReference type="Gene3D" id="2.40.320.10">
    <property type="entry name" value="Hypothetical Protein Pfu-838710-001"/>
    <property type="match status" value="1"/>
</dbReference>
<evidence type="ECO:0008006" key="4">
    <source>
        <dbReference type="Google" id="ProtNLM"/>
    </source>
</evidence>